<evidence type="ECO:0000256" key="1">
    <source>
        <dbReference type="ARBA" id="ARBA00004651"/>
    </source>
</evidence>
<dbReference type="RefSeq" id="WP_183862487.1">
    <property type="nucleotide sequence ID" value="NZ_JACHFH010000030.1"/>
</dbReference>
<evidence type="ECO:0000313" key="7">
    <source>
        <dbReference type="EMBL" id="MBB5337016.1"/>
    </source>
</evidence>
<name>A0A840UIR8_9FIRM</name>
<keyword evidence="2" id="KW-1003">Cell membrane</keyword>
<evidence type="ECO:0000256" key="5">
    <source>
        <dbReference type="ARBA" id="ARBA00023136"/>
    </source>
</evidence>
<keyword evidence="5 6" id="KW-0472">Membrane</keyword>
<gene>
    <name evidence="7" type="ORF">HNR32_002172</name>
</gene>
<feature type="transmembrane region" description="Helical" evidence="6">
    <location>
        <begin position="99"/>
        <end position="121"/>
    </location>
</feature>
<dbReference type="AlphaFoldDB" id="A0A840UIR8"/>
<dbReference type="EMBL" id="JACHFH010000030">
    <property type="protein sequence ID" value="MBB5337016.1"/>
    <property type="molecule type" value="Genomic_DNA"/>
</dbReference>
<evidence type="ECO:0000256" key="6">
    <source>
        <dbReference type="SAM" id="Phobius"/>
    </source>
</evidence>
<comment type="caution">
    <text evidence="7">The sequence shown here is derived from an EMBL/GenBank/DDBJ whole genome shotgun (WGS) entry which is preliminary data.</text>
</comment>
<evidence type="ECO:0000256" key="4">
    <source>
        <dbReference type="ARBA" id="ARBA00022989"/>
    </source>
</evidence>
<evidence type="ECO:0000256" key="3">
    <source>
        <dbReference type="ARBA" id="ARBA00022692"/>
    </source>
</evidence>
<sequence length="126" mass="14677">MQNFTAARGRSILVSLLLITILICIKLFLHNDIYLITAVIGGYLTAVYYIFMLAMRIKRSMALSQLQAKRSSQMGFLFRIIVLFLVWFIVLKLSKEVFIAFVAGFFIMHIIIFTNLIIFSYREKMH</sequence>
<comment type="subcellular location">
    <subcellularLocation>
        <location evidence="1">Cell membrane</location>
        <topology evidence="1">Multi-pass membrane protein</topology>
    </subcellularLocation>
</comment>
<keyword evidence="4 6" id="KW-1133">Transmembrane helix</keyword>
<dbReference type="InterPro" id="IPR005598">
    <property type="entry name" value="ATP_synth_I"/>
</dbReference>
<evidence type="ECO:0000313" key="8">
    <source>
        <dbReference type="Proteomes" id="UP000559117"/>
    </source>
</evidence>
<dbReference type="Pfam" id="PF03899">
    <property type="entry name" value="ATP-synt_I"/>
    <property type="match status" value="1"/>
</dbReference>
<reference evidence="7 8" key="1">
    <citation type="submission" date="2020-08" db="EMBL/GenBank/DDBJ databases">
        <title>Genomic Encyclopedia of Type Strains, Phase IV (KMG-IV): sequencing the most valuable type-strain genomes for metagenomic binning, comparative biology and taxonomic classification.</title>
        <authorList>
            <person name="Goeker M."/>
        </authorList>
    </citation>
    <scope>NUCLEOTIDE SEQUENCE [LARGE SCALE GENOMIC DNA]</scope>
    <source>
        <strain evidence="7 8">DSM 24661</strain>
    </source>
</reference>
<organism evidence="7 8">
    <name type="scientific">Pectinatus brassicae</name>
    <dbReference type="NCBI Taxonomy" id="862415"/>
    <lineage>
        <taxon>Bacteria</taxon>
        <taxon>Bacillati</taxon>
        <taxon>Bacillota</taxon>
        <taxon>Negativicutes</taxon>
        <taxon>Selenomonadales</taxon>
        <taxon>Selenomonadaceae</taxon>
        <taxon>Pectinatus</taxon>
    </lineage>
</organism>
<feature type="transmembrane region" description="Helical" evidence="6">
    <location>
        <begin position="76"/>
        <end position="93"/>
    </location>
</feature>
<evidence type="ECO:0000256" key="2">
    <source>
        <dbReference type="ARBA" id="ARBA00022475"/>
    </source>
</evidence>
<accession>A0A840UIR8</accession>
<feature type="transmembrane region" description="Helical" evidence="6">
    <location>
        <begin position="12"/>
        <end position="29"/>
    </location>
</feature>
<dbReference type="Proteomes" id="UP000559117">
    <property type="component" value="Unassembled WGS sequence"/>
</dbReference>
<proteinExistence type="predicted"/>
<keyword evidence="8" id="KW-1185">Reference proteome</keyword>
<protein>
    <submittedName>
        <fullName evidence="7">Ca2+/Na+ antiporter</fullName>
    </submittedName>
</protein>
<feature type="transmembrane region" description="Helical" evidence="6">
    <location>
        <begin position="35"/>
        <end position="55"/>
    </location>
</feature>
<dbReference type="GO" id="GO:0005886">
    <property type="term" value="C:plasma membrane"/>
    <property type="evidence" value="ECO:0007669"/>
    <property type="project" value="UniProtKB-SubCell"/>
</dbReference>
<keyword evidence="3 6" id="KW-0812">Transmembrane</keyword>